<evidence type="ECO:0000313" key="2">
    <source>
        <dbReference type="Proteomes" id="UP000245626"/>
    </source>
</evidence>
<accession>A0ACD0NZ97</accession>
<evidence type="ECO:0000313" key="1">
    <source>
        <dbReference type="EMBL" id="PWN51139.1"/>
    </source>
</evidence>
<dbReference type="EMBL" id="KZ819868">
    <property type="protein sequence ID" value="PWN51139.1"/>
    <property type="molecule type" value="Genomic_DNA"/>
</dbReference>
<gene>
    <name evidence="1" type="ORF">IE53DRAFT_368330</name>
</gene>
<name>A0ACD0NZ97_9BASI</name>
<protein>
    <submittedName>
        <fullName evidence="1">Adapter-related protein complex 1 beta 1 subunit</fullName>
    </submittedName>
</protein>
<organism evidence="1 2">
    <name type="scientific">Violaceomyces palustris</name>
    <dbReference type="NCBI Taxonomy" id="1673888"/>
    <lineage>
        <taxon>Eukaryota</taxon>
        <taxon>Fungi</taxon>
        <taxon>Dikarya</taxon>
        <taxon>Basidiomycota</taxon>
        <taxon>Ustilaginomycotina</taxon>
        <taxon>Ustilaginomycetes</taxon>
        <taxon>Violaceomycetales</taxon>
        <taxon>Violaceomycetaceae</taxon>
        <taxon>Violaceomyces</taxon>
    </lineage>
</organism>
<reference evidence="1 2" key="1">
    <citation type="journal article" date="2018" name="Mol. Biol. Evol.">
        <title>Broad Genomic Sampling Reveals a Smut Pathogenic Ancestry of the Fungal Clade Ustilaginomycotina.</title>
        <authorList>
            <person name="Kijpornyongpan T."/>
            <person name="Mondo S.J."/>
            <person name="Barry K."/>
            <person name="Sandor L."/>
            <person name="Lee J."/>
            <person name="Lipzen A."/>
            <person name="Pangilinan J."/>
            <person name="LaButti K."/>
            <person name="Hainaut M."/>
            <person name="Henrissat B."/>
            <person name="Grigoriev I.V."/>
            <person name="Spatafora J.W."/>
            <person name="Aime M.C."/>
        </authorList>
    </citation>
    <scope>NUCLEOTIDE SEQUENCE [LARGE SCALE GENOMIC DNA]</scope>
    <source>
        <strain evidence="1 2">SA 807</strain>
    </source>
</reference>
<sequence length="763" mass="83610">MSRPRFFTAPRKGENFELRSDLNSEYKDRRKDAIKRVIANMTVGKDVSGLFPDVLKNMQTEDLEQKKLVYLYLMNYAKTQPELVILAVNTFVKDTEDPNPLIRALAIRTMGCLRAEKIIDYLSDPLEKGLKDDNPYVRKTAAICVAKLYDLKAELAVDRGFVGMLKDMVGDSNPMVVANAVTALTDIHQTALENDPSGQSSIFIIDSGVLTKLLIALNECTEWGRIAILNSLARYKSLDEKEAEQICERVMPQFQHANGSVVLGAVKVIMIHMQKVRKDDFVKQLIRKMAPPLVTLVSSAPEVQWVALRNINLLLQKRPDILSTELRVFFCKYNDPSYVKLEKLEIMIKLANERNVDMLLSELKEYASEVDVDFVRKSIRAIGQCAIKIDAAAERCVHVLLDLISTRVSYVVQESIIVIKDIFRKYPSNYEGIIPTLCSNLEDLDEPEAKASLIWILGEYAEKIQNSEELLESFLDGFEDESYTVQFQTLTAIVKLFLKKPDGPAQGIVQQVLEKATKNCDSPDIRDRAFIYWRLLSSSDPVAGKSVVLAERPPISIPLTTVPQALLDELVSELSSLSSAYHKPESTFIGRARFGLDGMRSKKGQDGGLTAEDEITREKALATVVQGQNSENLLDFGEDDDELSSGAKGGVAGSASAGGLGGLDGLIMGSLNISGDERSNGGGAGNANVGKVNNGNQLNDLLGLFDSAPGAEQPGARSGLEALQSLPVVQQSDPFSSISPVTTGSHPKTASGAGGNDDLLGLF</sequence>
<keyword evidence="2" id="KW-1185">Reference proteome</keyword>
<proteinExistence type="predicted"/>
<dbReference type="Proteomes" id="UP000245626">
    <property type="component" value="Unassembled WGS sequence"/>
</dbReference>